<gene>
    <name evidence="1" type="ORF">MSSAC_0189</name>
</gene>
<dbReference type="KEGG" id="msj:MSSAC_0189"/>
<dbReference type="HOGENOM" id="CLU_1639990_0_0_2"/>
<name>A0A0E3PJD6_9EURY</name>
<dbReference type="PATRIC" id="fig|1434118.4.peg.253"/>
<reference evidence="1 2" key="1">
    <citation type="submission" date="2014-07" db="EMBL/GenBank/DDBJ databases">
        <title>Methanogenic archaea and the global carbon cycle.</title>
        <authorList>
            <person name="Henriksen J.R."/>
            <person name="Luke J."/>
            <person name="Reinhart S."/>
            <person name="Benedict M.N."/>
            <person name="Youngblut N.D."/>
            <person name="Metcalf M.E."/>
            <person name="Whitaker R.J."/>
            <person name="Metcalf W.W."/>
        </authorList>
    </citation>
    <scope>NUCLEOTIDE SEQUENCE [LARGE SCALE GENOMIC DNA]</scope>
    <source>
        <strain evidence="1 2">C2J</strain>
    </source>
</reference>
<proteinExistence type="predicted"/>
<dbReference type="AlphaFoldDB" id="A0A0E3PJD6"/>
<evidence type="ECO:0000313" key="1">
    <source>
        <dbReference type="EMBL" id="AKB34779.1"/>
    </source>
</evidence>
<dbReference type="GeneID" id="24869731"/>
<dbReference type="RefSeq" id="WP_048179070.1">
    <property type="nucleotide sequence ID" value="NZ_CP009508.1"/>
</dbReference>
<protein>
    <submittedName>
        <fullName evidence="1">Uncharacterized protein</fullName>
    </submittedName>
</protein>
<dbReference type="EMBL" id="CP009508">
    <property type="protein sequence ID" value="AKB34779.1"/>
    <property type="molecule type" value="Genomic_DNA"/>
</dbReference>
<organism evidence="1 2">
    <name type="scientific">Methanosarcina siciliae C2J</name>
    <dbReference type="NCBI Taxonomy" id="1434118"/>
    <lineage>
        <taxon>Archaea</taxon>
        <taxon>Methanobacteriati</taxon>
        <taxon>Methanobacteriota</taxon>
        <taxon>Stenosarchaea group</taxon>
        <taxon>Methanomicrobia</taxon>
        <taxon>Methanosarcinales</taxon>
        <taxon>Methanosarcinaceae</taxon>
        <taxon>Methanosarcina</taxon>
    </lineage>
</organism>
<accession>A0A0E3PJD6</accession>
<sequence>MISVDDEKRFEEMHKKVCGFEGEFEKHTCLGFETYYCPECNSQYYIEGGCFFGEVITGLDTEIEEDSPELAILQELRPEILEFALAIEQVLKEKDDSWKTKNRYGLILELREEIKEVYGITTEEAFANDGFPEILNKLKVKLEELGAVAGMLWYKTQEEQQ</sequence>
<dbReference type="Proteomes" id="UP000033123">
    <property type="component" value="Chromosome"/>
</dbReference>
<evidence type="ECO:0000313" key="2">
    <source>
        <dbReference type="Proteomes" id="UP000033123"/>
    </source>
</evidence>